<keyword evidence="4" id="KW-0378">Hydrolase</keyword>
<dbReference type="InterPro" id="IPR050925">
    <property type="entry name" value="Rhomboid_protease_S54"/>
</dbReference>
<protein>
    <submittedName>
        <fullName evidence="10">Uncharacterized protein</fullName>
    </submittedName>
</protein>
<evidence type="ECO:0000256" key="6">
    <source>
        <dbReference type="ARBA" id="ARBA00023136"/>
    </source>
</evidence>
<evidence type="ECO:0000256" key="4">
    <source>
        <dbReference type="ARBA" id="ARBA00022801"/>
    </source>
</evidence>
<feature type="domain" description="DUF6576" evidence="9">
    <location>
        <begin position="248"/>
        <end position="285"/>
    </location>
</feature>
<evidence type="ECO:0000256" key="3">
    <source>
        <dbReference type="ARBA" id="ARBA00022692"/>
    </source>
</evidence>
<evidence type="ECO:0000256" key="2">
    <source>
        <dbReference type="ARBA" id="ARBA00009045"/>
    </source>
</evidence>
<dbReference type="AlphaFoldDB" id="A0A0L8V886"/>
<evidence type="ECO:0000259" key="9">
    <source>
        <dbReference type="Pfam" id="PF20216"/>
    </source>
</evidence>
<gene>
    <name evidence="10" type="ORF">NC99_26520</name>
</gene>
<proteinExistence type="inferred from homology"/>
<dbReference type="PANTHER" id="PTHR43731">
    <property type="entry name" value="RHOMBOID PROTEASE"/>
    <property type="match status" value="1"/>
</dbReference>
<comment type="subcellular location">
    <subcellularLocation>
        <location evidence="1">Membrane</location>
        <topology evidence="1">Multi-pass membrane protein</topology>
    </subcellularLocation>
</comment>
<dbReference type="Proteomes" id="UP000036958">
    <property type="component" value="Unassembled WGS sequence"/>
</dbReference>
<evidence type="ECO:0000256" key="7">
    <source>
        <dbReference type="SAM" id="Phobius"/>
    </source>
</evidence>
<dbReference type="OrthoDB" id="680602at2"/>
<accession>A0A0L8V886</accession>
<feature type="transmembrane region" description="Helical" evidence="7">
    <location>
        <begin position="21"/>
        <end position="41"/>
    </location>
</feature>
<reference evidence="11" key="1">
    <citation type="submission" date="2015-07" db="EMBL/GenBank/DDBJ databases">
        <title>Genome sequencing of Sunxiuqinia dokdonensis strain SK.</title>
        <authorList>
            <person name="Ahn S."/>
            <person name="Kim B.-C."/>
        </authorList>
    </citation>
    <scope>NUCLEOTIDE SEQUENCE [LARGE SCALE GENOMIC DNA]</scope>
    <source>
        <strain evidence="11">SK</strain>
    </source>
</reference>
<feature type="transmembrane region" description="Helical" evidence="7">
    <location>
        <begin position="131"/>
        <end position="155"/>
    </location>
</feature>
<dbReference type="STRING" id="1409788.NC99_26520"/>
<dbReference type="EMBL" id="LGIA01000161">
    <property type="protein sequence ID" value="KOH44422.1"/>
    <property type="molecule type" value="Genomic_DNA"/>
</dbReference>
<organism evidence="10 11">
    <name type="scientific">Sunxiuqinia dokdonensis</name>
    <dbReference type="NCBI Taxonomy" id="1409788"/>
    <lineage>
        <taxon>Bacteria</taxon>
        <taxon>Pseudomonadati</taxon>
        <taxon>Bacteroidota</taxon>
        <taxon>Bacteroidia</taxon>
        <taxon>Marinilabiliales</taxon>
        <taxon>Prolixibacteraceae</taxon>
        <taxon>Sunxiuqinia</taxon>
    </lineage>
</organism>
<dbReference type="GO" id="GO:0004252">
    <property type="term" value="F:serine-type endopeptidase activity"/>
    <property type="evidence" value="ECO:0007669"/>
    <property type="project" value="InterPro"/>
</dbReference>
<dbReference type="PANTHER" id="PTHR43731:SF14">
    <property type="entry name" value="PRESENILIN-ASSOCIATED RHOMBOID-LIKE PROTEIN, MITOCHONDRIAL"/>
    <property type="match status" value="1"/>
</dbReference>
<keyword evidence="3 7" id="KW-0812">Transmembrane</keyword>
<evidence type="ECO:0000259" key="8">
    <source>
        <dbReference type="Pfam" id="PF01694"/>
    </source>
</evidence>
<keyword evidence="5 7" id="KW-1133">Transmembrane helix</keyword>
<dbReference type="Gene3D" id="1.20.1540.10">
    <property type="entry name" value="Rhomboid-like"/>
    <property type="match status" value="1"/>
</dbReference>
<dbReference type="Pfam" id="PF20216">
    <property type="entry name" value="DUF6576"/>
    <property type="match status" value="1"/>
</dbReference>
<evidence type="ECO:0000313" key="10">
    <source>
        <dbReference type="EMBL" id="KOH44422.1"/>
    </source>
</evidence>
<keyword evidence="6 7" id="KW-0472">Membrane</keyword>
<keyword evidence="11" id="KW-1185">Reference proteome</keyword>
<evidence type="ECO:0000256" key="5">
    <source>
        <dbReference type="ARBA" id="ARBA00022989"/>
    </source>
</evidence>
<sequence>MSIIDEIKESFKKGSVLTRLIYINLGVFLFIRILNVFFFLLNQDFSLVNWLALPADINQLTYKPWTLITYMFLHFDFLHILFNILWLYWLGKIFLIYFNSKQLVGIYLLGGLAGGVFFLAAYNLFPAFTEVIVFSRLLGASASVIAIVIAVAMWAPNHTINLLFIGPIRMKYIALFSLVIYVIGIASSNAGGNLAHLGGAFMGMLFVLQYRKNKDLTKGVSSILAQGEKLFKPKQKIKVTYKGTPVDDVEYNRQRNLKQEEINRVLEKISKSGYDSLTKEEKELLFKMGK</sequence>
<feature type="domain" description="Peptidase S54 rhomboid" evidence="8">
    <location>
        <begin position="64"/>
        <end position="208"/>
    </location>
</feature>
<comment type="caution">
    <text evidence="10">The sequence shown here is derived from an EMBL/GenBank/DDBJ whole genome shotgun (WGS) entry which is preliminary data.</text>
</comment>
<dbReference type="SUPFAM" id="SSF144091">
    <property type="entry name" value="Rhomboid-like"/>
    <property type="match status" value="1"/>
</dbReference>
<evidence type="ECO:0000256" key="1">
    <source>
        <dbReference type="ARBA" id="ARBA00004141"/>
    </source>
</evidence>
<feature type="transmembrane region" description="Helical" evidence="7">
    <location>
        <begin position="103"/>
        <end position="125"/>
    </location>
</feature>
<dbReference type="Pfam" id="PF01694">
    <property type="entry name" value="Rhomboid"/>
    <property type="match status" value="1"/>
</dbReference>
<dbReference type="InterPro" id="IPR035952">
    <property type="entry name" value="Rhomboid-like_sf"/>
</dbReference>
<dbReference type="GO" id="GO:0016020">
    <property type="term" value="C:membrane"/>
    <property type="evidence" value="ECO:0007669"/>
    <property type="project" value="UniProtKB-SubCell"/>
</dbReference>
<feature type="transmembrane region" description="Helical" evidence="7">
    <location>
        <begin position="67"/>
        <end position="91"/>
    </location>
</feature>
<name>A0A0L8V886_9BACT</name>
<evidence type="ECO:0000313" key="11">
    <source>
        <dbReference type="Proteomes" id="UP000036958"/>
    </source>
</evidence>
<dbReference type="InterPro" id="IPR046483">
    <property type="entry name" value="DUF6576"/>
</dbReference>
<comment type="similarity">
    <text evidence="2">Belongs to the peptidase S54 family.</text>
</comment>
<dbReference type="InterPro" id="IPR022764">
    <property type="entry name" value="Peptidase_S54_rhomboid_dom"/>
</dbReference>
<dbReference type="PATRIC" id="fig|1409788.3.peg.2736"/>
<dbReference type="RefSeq" id="WP_053184072.1">
    <property type="nucleotide sequence ID" value="NZ_LGIA01000161.1"/>
</dbReference>